<protein>
    <recommendedName>
        <fullName evidence="2">Retrovirus-related Pol polyprotein from transposon TNT 1-94-like beta-barrel domain-containing protein</fullName>
    </recommendedName>
</protein>
<feature type="domain" description="Retrovirus-related Pol polyprotein from transposon TNT 1-94-like beta-barrel" evidence="2">
    <location>
        <begin position="497"/>
        <end position="579"/>
    </location>
</feature>
<dbReference type="EMBL" id="BABT02000110">
    <property type="protein sequence ID" value="GAA96990.1"/>
    <property type="molecule type" value="Genomic_DNA"/>
</dbReference>
<evidence type="ECO:0000256" key="1">
    <source>
        <dbReference type="SAM" id="MobiDB-lite"/>
    </source>
</evidence>
<dbReference type="STRING" id="764103.G7E2D0"/>
<reference evidence="3 4" key="1">
    <citation type="journal article" date="2011" name="J. Gen. Appl. Microbiol.">
        <title>Draft genome sequencing of the enigmatic basidiomycete Mixia osmundae.</title>
        <authorList>
            <person name="Nishida H."/>
            <person name="Nagatsuka Y."/>
            <person name="Sugiyama J."/>
        </authorList>
    </citation>
    <scope>NUCLEOTIDE SEQUENCE [LARGE SCALE GENOMIC DNA]</scope>
    <source>
        <strain evidence="4">CBS 9802 / IAM 14324 / JCM 22182 / KY 12970</strain>
    </source>
</reference>
<feature type="compositionally biased region" description="Polar residues" evidence="1">
    <location>
        <begin position="241"/>
        <end position="259"/>
    </location>
</feature>
<evidence type="ECO:0000313" key="4">
    <source>
        <dbReference type="Proteomes" id="UP000009131"/>
    </source>
</evidence>
<dbReference type="HOGENOM" id="CLU_399591_0_0_1"/>
<feature type="region of interest" description="Disordered" evidence="1">
    <location>
        <begin position="241"/>
        <end position="262"/>
    </location>
</feature>
<dbReference type="InParanoid" id="G7E2D0"/>
<feature type="compositionally biased region" description="Polar residues" evidence="1">
    <location>
        <begin position="47"/>
        <end position="66"/>
    </location>
</feature>
<sequence>MRASDWQDKDKLQGSSNWFTWSQLMRIELMSHGLWEQVKGVEVNVAQPGTSSASGTSVKPEPQTSKCDPVARIADSQKDIEAYLRISARCTRHVCRDIKGVETGYEAWKILTDNYSKLSRRELKMREEELRKMYKRRGGSLDDFARRIDDLGAELLESDSKVPTDSEAMAFRLLDGIDSHSFSRFTVSSSFKKMQAPDWQDKDKLQGPSNWTTWSQLMRIELMSHGLWERVKGVEMNVAQPETSCESGTSVKPEPQTSKCDPVARISDSQKDIEAYLRISARCTRGVCRDIGGVETGYEAWKILTDNYSKLSRRELKMKEEEFKKIFMRPGESLDDFARRIEVLGAELRESDSKVSADSEAMALALLDGIDPHRFSGYGMAKYHLDEYVPGKSRSALRDVVGILKRGSTADSEGDASAFPAQSSNMSRREHQKVKGRKPCKHCGKVCHPADRCWYKPRDPGGSRGSNHAKLARESVNNETSDVYALATADSQLEATFLLDTGANHHYVSDGRLFETYQTTPHASVKGITSQPLAIAGQGRVVVWIEQKGSCFELVLPMAYHVPTTKTNLASWSSLVDDGIVPCSRGREDALRSHFCRGHGQALTISILIVRDSHGRAILDDLMHHQLTLLCPQMTGPTELTPLRADFHFCSDGQCERQNHCYPINMYTRKCMMTGYRHAWATPEPPHPG</sequence>
<evidence type="ECO:0000313" key="3">
    <source>
        <dbReference type="EMBL" id="GAA96990.1"/>
    </source>
</evidence>
<feature type="region of interest" description="Disordered" evidence="1">
    <location>
        <begin position="47"/>
        <end position="67"/>
    </location>
</feature>
<reference evidence="3 4" key="2">
    <citation type="journal article" date="2012" name="Open Biol.">
        <title>Characteristics of nucleosomes and linker DNA regions on the genome of the basidiomycete Mixia osmundae revealed by mono- and dinucleosome mapping.</title>
        <authorList>
            <person name="Nishida H."/>
            <person name="Kondo S."/>
            <person name="Matsumoto T."/>
            <person name="Suzuki Y."/>
            <person name="Yoshikawa H."/>
            <person name="Taylor T.D."/>
            <person name="Sugiyama J."/>
        </authorList>
    </citation>
    <scope>NUCLEOTIDE SEQUENCE [LARGE SCALE GENOMIC DNA]</scope>
    <source>
        <strain evidence="4">CBS 9802 / IAM 14324 / JCM 22182 / KY 12970</strain>
    </source>
</reference>
<dbReference type="AlphaFoldDB" id="G7E2D0"/>
<name>G7E2D0_MIXOS</name>
<dbReference type="InterPro" id="IPR054722">
    <property type="entry name" value="PolX-like_BBD"/>
</dbReference>
<evidence type="ECO:0000259" key="2">
    <source>
        <dbReference type="Pfam" id="PF22936"/>
    </source>
</evidence>
<gene>
    <name evidence="3" type="primary">Mo03664</name>
    <name evidence="3" type="ORF">E5Q_03664</name>
</gene>
<organism evidence="3 4">
    <name type="scientific">Mixia osmundae (strain CBS 9802 / IAM 14324 / JCM 22182 / KY 12970)</name>
    <dbReference type="NCBI Taxonomy" id="764103"/>
    <lineage>
        <taxon>Eukaryota</taxon>
        <taxon>Fungi</taxon>
        <taxon>Dikarya</taxon>
        <taxon>Basidiomycota</taxon>
        <taxon>Pucciniomycotina</taxon>
        <taxon>Mixiomycetes</taxon>
        <taxon>Mixiales</taxon>
        <taxon>Mixiaceae</taxon>
        <taxon>Mixia</taxon>
    </lineage>
</organism>
<comment type="caution">
    <text evidence="3">The sequence shown here is derived from an EMBL/GenBank/DDBJ whole genome shotgun (WGS) entry which is preliminary data.</text>
</comment>
<keyword evidence="4" id="KW-1185">Reference proteome</keyword>
<feature type="region of interest" description="Disordered" evidence="1">
    <location>
        <begin position="409"/>
        <end position="433"/>
    </location>
</feature>
<dbReference type="Pfam" id="PF22936">
    <property type="entry name" value="Pol_BBD"/>
    <property type="match status" value="1"/>
</dbReference>
<dbReference type="Proteomes" id="UP000009131">
    <property type="component" value="Unassembled WGS sequence"/>
</dbReference>
<dbReference type="OrthoDB" id="7616520at2759"/>
<accession>G7E2D0</accession>
<proteinExistence type="predicted"/>